<dbReference type="CDD" id="cd00075">
    <property type="entry name" value="HATPase"/>
    <property type="match status" value="1"/>
</dbReference>
<feature type="domain" description="HAMP" evidence="25">
    <location>
        <begin position="149"/>
        <end position="201"/>
    </location>
</feature>
<keyword evidence="8" id="KW-0808">Transferase</keyword>
<dbReference type="InterPro" id="IPR004358">
    <property type="entry name" value="Sig_transdc_His_kin-like_C"/>
</dbReference>
<name>A0AB39PXY2_9ACTN</name>
<dbReference type="Pfam" id="PF18092">
    <property type="entry name" value="DraK_HK_N"/>
    <property type="match status" value="1"/>
</dbReference>
<comment type="catalytic activity">
    <reaction evidence="1">
        <text>ATP + protein L-histidine = ADP + protein N-phospho-L-histidine.</text>
        <dbReference type="EC" id="2.7.13.3"/>
    </reaction>
</comment>
<dbReference type="SMART" id="SM00388">
    <property type="entry name" value="HisKA"/>
    <property type="match status" value="1"/>
</dbReference>
<dbReference type="AlphaFoldDB" id="A0AB39PXY2"/>
<dbReference type="PROSITE" id="PS50885">
    <property type="entry name" value="HAMP"/>
    <property type="match status" value="1"/>
</dbReference>
<keyword evidence="20" id="KW-0464">Manganese</keyword>
<gene>
    <name evidence="26" type="ORF">AB5J49_19210</name>
</gene>
<evidence type="ECO:0000256" key="3">
    <source>
        <dbReference type="ARBA" id="ARBA00001946"/>
    </source>
</evidence>
<evidence type="ECO:0000256" key="17">
    <source>
        <dbReference type="ARBA" id="ARBA00023012"/>
    </source>
</evidence>
<dbReference type="InterPro" id="IPR003661">
    <property type="entry name" value="HisK_dim/P_dom"/>
</dbReference>
<keyword evidence="9 23" id="KW-0812">Transmembrane</keyword>
<evidence type="ECO:0000256" key="12">
    <source>
        <dbReference type="ARBA" id="ARBA00022801"/>
    </source>
</evidence>
<sequence length="424" mass="45633">MRRRLIQSTLAVVLVVIAVFGVSLVIVETRTITSTAQERVDTEAVRLVSIVDSRLLGEETVDASVLRDQIQGDRYAEIRIPGKPVIEVGSKPTGDVISAKETGEEGETITVQEPRSSVTREVGRTLLIIGAVALLAVIAAVLLAVRQANRLASPLTDLAETAERLGSGDPRPRHKRYGVHELDRVADVLDSSAERIGRMLTAERRLAADASHQLRTPLTALSMRLEEITLTDDLDTVKEEATIALTQVERLTDVVERLLTNSRDPRNGSAVTFDLDEVIQQQLAEWRPAYRSVGRAIVSSGKRHLRAVGTPGAVAQVLAALIENSLMHGGGTVALRTRVTGNQAVIEVTDEGPGIPADLGARIFERAISGRNSTGIGLAVARDLAEADGGRLEMLQTNPPVLALFLSRTPPLKKQAEDSGPTVR</sequence>
<evidence type="ECO:0000313" key="26">
    <source>
        <dbReference type="EMBL" id="XDQ35289.1"/>
    </source>
</evidence>
<evidence type="ECO:0000259" key="25">
    <source>
        <dbReference type="PROSITE" id="PS50885"/>
    </source>
</evidence>
<keyword evidence="6" id="KW-1003">Cell membrane</keyword>
<dbReference type="PANTHER" id="PTHR44936">
    <property type="entry name" value="SENSOR PROTEIN CREC"/>
    <property type="match status" value="1"/>
</dbReference>
<keyword evidence="13 26" id="KW-0067">ATP-binding</keyword>
<dbReference type="GO" id="GO:0005524">
    <property type="term" value="F:ATP binding"/>
    <property type="evidence" value="ECO:0007669"/>
    <property type="project" value="UniProtKB-KW"/>
</dbReference>
<evidence type="ECO:0000256" key="13">
    <source>
        <dbReference type="ARBA" id="ARBA00022840"/>
    </source>
</evidence>
<dbReference type="PANTHER" id="PTHR44936:SF9">
    <property type="entry name" value="SENSOR PROTEIN CREC"/>
    <property type="match status" value="1"/>
</dbReference>
<evidence type="ECO:0000256" key="16">
    <source>
        <dbReference type="ARBA" id="ARBA00022989"/>
    </source>
</evidence>
<dbReference type="SUPFAM" id="SSF55874">
    <property type="entry name" value="ATPase domain of HSP90 chaperone/DNA topoisomerase II/histidine kinase"/>
    <property type="match status" value="1"/>
</dbReference>
<keyword evidence="17" id="KW-0902">Two-component regulatory system</keyword>
<dbReference type="GO" id="GO:0004721">
    <property type="term" value="F:phosphoprotein phosphatase activity"/>
    <property type="evidence" value="ECO:0007669"/>
    <property type="project" value="UniProtKB-KW"/>
</dbReference>
<dbReference type="InterPro" id="IPR003594">
    <property type="entry name" value="HATPase_dom"/>
</dbReference>
<evidence type="ECO:0000256" key="5">
    <source>
        <dbReference type="ARBA" id="ARBA00012438"/>
    </source>
</evidence>
<feature type="transmembrane region" description="Helical" evidence="23">
    <location>
        <begin position="125"/>
        <end position="145"/>
    </location>
</feature>
<evidence type="ECO:0000256" key="23">
    <source>
        <dbReference type="SAM" id="Phobius"/>
    </source>
</evidence>
<dbReference type="SMART" id="SM00387">
    <property type="entry name" value="HATPase_c"/>
    <property type="match status" value="1"/>
</dbReference>
<evidence type="ECO:0000256" key="6">
    <source>
        <dbReference type="ARBA" id="ARBA00022475"/>
    </source>
</evidence>
<dbReference type="RefSeq" id="WP_369169849.1">
    <property type="nucleotide sequence ID" value="NZ_CP163439.1"/>
</dbReference>
<evidence type="ECO:0000256" key="14">
    <source>
        <dbReference type="ARBA" id="ARBA00022842"/>
    </source>
</evidence>
<dbReference type="Pfam" id="PF02518">
    <property type="entry name" value="HATPase_c"/>
    <property type="match status" value="1"/>
</dbReference>
<evidence type="ECO:0000256" key="22">
    <source>
        <dbReference type="ARBA" id="ARBA00041776"/>
    </source>
</evidence>
<dbReference type="Gene3D" id="3.30.450.250">
    <property type="match status" value="1"/>
</dbReference>
<dbReference type="SUPFAM" id="SSF47384">
    <property type="entry name" value="Homodimeric domain of signal transducing histidine kinase"/>
    <property type="match status" value="1"/>
</dbReference>
<keyword evidence="15" id="KW-0904">Protein phosphatase</keyword>
<feature type="domain" description="Histidine kinase" evidence="24">
    <location>
        <begin position="209"/>
        <end position="410"/>
    </location>
</feature>
<evidence type="ECO:0000256" key="2">
    <source>
        <dbReference type="ARBA" id="ARBA00001936"/>
    </source>
</evidence>
<dbReference type="GO" id="GO:0000155">
    <property type="term" value="F:phosphorelay sensor kinase activity"/>
    <property type="evidence" value="ECO:0007669"/>
    <property type="project" value="InterPro"/>
</dbReference>
<evidence type="ECO:0000256" key="10">
    <source>
        <dbReference type="ARBA" id="ARBA00022741"/>
    </source>
</evidence>
<evidence type="ECO:0000256" key="1">
    <source>
        <dbReference type="ARBA" id="ARBA00000085"/>
    </source>
</evidence>
<evidence type="ECO:0000256" key="4">
    <source>
        <dbReference type="ARBA" id="ARBA00004651"/>
    </source>
</evidence>
<keyword evidence="14" id="KW-0460">Magnesium</keyword>
<dbReference type="PRINTS" id="PR00344">
    <property type="entry name" value="BCTRLSENSOR"/>
</dbReference>
<keyword evidence="12" id="KW-0378">Hydrolase</keyword>
<keyword evidence="18" id="KW-0346">Stress response</keyword>
<dbReference type="Pfam" id="PF00512">
    <property type="entry name" value="HisKA"/>
    <property type="match status" value="1"/>
</dbReference>
<keyword evidence="23" id="KW-0472">Membrane</keyword>
<evidence type="ECO:0000256" key="8">
    <source>
        <dbReference type="ARBA" id="ARBA00022679"/>
    </source>
</evidence>
<keyword evidence="10" id="KW-0547">Nucleotide-binding</keyword>
<dbReference type="InterPro" id="IPR040868">
    <property type="entry name" value="DraK_HK_N"/>
</dbReference>
<accession>A0AB39PXY2</accession>
<dbReference type="EC" id="2.7.13.3" evidence="5"/>
<keyword evidence="7" id="KW-0597">Phosphoprotein</keyword>
<dbReference type="CDD" id="cd00082">
    <property type="entry name" value="HisKA"/>
    <property type="match status" value="1"/>
</dbReference>
<evidence type="ECO:0000256" key="11">
    <source>
        <dbReference type="ARBA" id="ARBA00022777"/>
    </source>
</evidence>
<comment type="cofactor">
    <cofactor evidence="3">
        <name>Mg(2+)</name>
        <dbReference type="ChEBI" id="CHEBI:18420"/>
    </cofactor>
</comment>
<keyword evidence="19" id="KW-0843">Virulence</keyword>
<dbReference type="Gene3D" id="6.10.340.10">
    <property type="match status" value="1"/>
</dbReference>
<dbReference type="InterPro" id="IPR036890">
    <property type="entry name" value="HATPase_C_sf"/>
</dbReference>
<comment type="cofactor">
    <cofactor evidence="2">
        <name>Mn(2+)</name>
        <dbReference type="ChEBI" id="CHEBI:29035"/>
    </cofactor>
</comment>
<evidence type="ECO:0000259" key="24">
    <source>
        <dbReference type="PROSITE" id="PS50109"/>
    </source>
</evidence>
<dbReference type="InterPro" id="IPR003660">
    <property type="entry name" value="HAMP_dom"/>
</dbReference>
<organism evidence="26">
    <name type="scientific">Streptomyces sp. R28</name>
    <dbReference type="NCBI Taxonomy" id="3238628"/>
    <lineage>
        <taxon>Bacteria</taxon>
        <taxon>Bacillati</taxon>
        <taxon>Actinomycetota</taxon>
        <taxon>Actinomycetes</taxon>
        <taxon>Kitasatosporales</taxon>
        <taxon>Streptomycetaceae</taxon>
        <taxon>Streptomyces</taxon>
    </lineage>
</organism>
<dbReference type="InterPro" id="IPR050980">
    <property type="entry name" value="2C_sensor_his_kinase"/>
</dbReference>
<protein>
    <recommendedName>
        <fullName evidence="21">Signal transduction histidine-protein kinase/phosphatase MprB</fullName>
        <ecNumber evidence="5">2.7.13.3</ecNumber>
    </recommendedName>
    <alternativeName>
        <fullName evidence="22">Mycobacterial persistence regulator B</fullName>
    </alternativeName>
</protein>
<comment type="subcellular location">
    <subcellularLocation>
        <location evidence="4">Cell membrane</location>
        <topology evidence="4">Multi-pass membrane protein</topology>
    </subcellularLocation>
</comment>
<feature type="transmembrane region" description="Helical" evidence="23">
    <location>
        <begin position="6"/>
        <end position="27"/>
    </location>
</feature>
<evidence type="ECO:0000256" key="15">
    <source>
        <dbReference type="ARBA" id="ARBA00022912"/>
    </source>
</evidence>
<dbReference type="InterPro" id="IPR005467">
    <property type="entry name" value="His_kinase_dom"/>
</dbReference>
<dbReference type="InterPro" id="IPR036097">
    <property type="entry name" value="HisK_dim/P_sf"/>
</dbReference>
<proteinExistence type="predicted"/>
<dbReference type="Gene3D" id="3.30.565.10">
    <property type="entry name" value="Histidine kinase-like ATPase, C-terminal domain"/>
    <property type="match status" value="1"/>
</dbReference>
<evidence type="ECO:0000256" key="20">
    <source>
        <dbReference type="ARBA" id="ARBA00023211"/>
    </source>
</evidence>
<reference evidence="26" key="1">
    <citation type="submission" date="2024-07" db="EMBL/GenBank/DDBJ databases">
        <authorList>
            <person name="Yu S.T."/>
        </authorList>
    </citation>
    <scope>NUCLEOTIDE SEQUENCE</scope>
    <source>
        <strain evidence="26">R28</strain>
    </source>
</reference>
<dbReference type="PROSITE" id="PS50109">
    <property type="entry name" value="HIS_KIN"/>
    <property type="match status" value="1"/>
</dbReference>
<evidence type="ECO:0000256" key="19">
    <source>
        <dbReference type="ARBA" id="ARBA00023026"/>
    </source>
</evidence>
<keyword evidence="11" id="KW-0418">Kinase</keyword>
<keyword evidence="16 23" id="KW-1133">Transmembrane helix</keyword>
<dbReference type="Gene3D" id="1.10.287.130">
    <property type="match status" value="1"/>
</dbReference>
<evidence type="ECO:0000256" key="18">
    <source>
        <dbReference type="ARBA" id="ARBA00023016"/>
    </source>
</evidence>
<evidence type="ECO:0000256" key="7">
    <source>
        <dbReference type="ARBA" id="ARBA00022553"/>
    </source>
</evidence>
<dbReference type="GO" id="GO:0005886">
    <property type="term" value="C:plasma membrane"/>
    <property type="evidence" value="ECO:0007669"/>
    <property type="project" value="UniProtKB-SubCell"/>
</dbReference>
<dbReference type="EMBL" id="CP163439">
    <property type="protein sequence ID" value="XDQ35289.1"/>
    <property type="molecule type" value="Genomic_DNA"/>
</dbReference>
<evidence type="ECO:0000256" key="9">
    <source>
        <dbReference type="ARBA" id="ARBA00022692"/>
    </source>
</evidence>
<evidence type="ECO:0000256" key="21">
    <source>
        <dbReference type="ARBA" id="ARBA00040454"/>
    </source>
</evidence>